<evidence type="ECO:0000313" key="5">
    <source>
        <dbReference type="EMBL" id="PVY43492.1"/>
    </source>
</evidence>
<dbReference type="PANTHER" id="PTHR30093">
    <property type="entry name" value="GENERAL SECRETION PATHWAY PROTEIN G"/>
    <property type="match status" value="1"/>
</dbReference>
<organism evidence="5 6">
    <name type="scientific">Victivallis vadensis</name>
    <dbReference type="NCBI Taxonomy" id="172901"/>
    <lineage>
        <taxon>Bacteria</taxon>
        <taxon>Pseudomonadati</taxon>
        <taxon>Lentisphaerota</taxon>
        <taxon>Lentisphaeria</taxon>
        <taxon>Victivallales</taxon>
        <taxon>Victivallaceae</taxon>
        <taxon>Victivallis</taxon>
    </lineage>
</organism>
<feature type="transmembrane region" description="Helical" evidence="3">
    <location>
        <begin position="151"/>
        <end position="174"/>
    </location>
</feature>
<dbReference type="InterPro" id="IPR000983">
    <property type="entry name" value="Bac_GSPG_pilin"/>
</dbReference>
<evidence type="ECO:0000259" key="4">
    <source>
        <dbReference type="Pfam" id="PF07596"/>
    </source>
</evidence>
<feature type="region of interest" description="Disordered" evidence="2">
    <location>
        <begin position="84"/>
        <end position="117"/>
    </location>
</feature>
<feature type="domain" description="DUF1559" evidence="4">
    <location>
        <begin position="175"/>
        <end position="245"/>
    </location>
</feature>
<proteinExistence type="predicted"/>
<dbReference type="GeneID" id="78294702"/>
<evidence type="ECO:0000313" key="6">
    <source>
        <dbReference type="Proteomes" id="UP000245959"/>
    </source>
</evidence>
<keyword evidence="3" id="KW-1133">Transmembrane helix</keyword>
<keyword evidence="1" id="KW-0488">Methylation</keyword>
<dbReference type="Pfam" id="PF07596">
    <property type="entry name" value="SBP_bac_10"/>
    <property type="match status" value="1"/>
</dbReference>
<reference evidence="5 6" key="1">
    <citation type="submission" date="2018-04" db="EMBL/GenBank/DDBJ databases">
        <title>Genomic Encyclopedia of Type Strains, Phase IV (KMG-IV): sequencing the most valuable type-strain genomes for metagenomic binning, comparative biology and taxonomic classification.</title>
        <authorList>
            <person name="Goeker M."/>
        </authorList>
    </citation>
    <scope>NUCLEOTIDE SEQUENCE [LARGE SCALE GENOMIC DNA]</scope>
    <source>
        <strain evidence="5 6">DSM 14823</strain>
    </source>
</reference>
<keyword evidence="3" id="KW-0472">Membrane</keyword>
<accession>A0A2U1B4G1</accession>
<dbReference type="GO" id="GO:0015627">
    <property type="term" value="C:type II protein secretion system complex"/>
    <property type="evidence" value="ECO:0007669"/>
    <property type="project" value="InterPro"/>
</dbReference>
<protein>
    <submittedName>
        <fullName evidence="5">Prepilin-type N-terminal cleavage/methylation domain-containing protein/prepilin-type processing-associated H-X9-DG protein</fullName>
    </submittedName>
</protein>
<dbReference type="InterPro" id="IPR012902">
    <property type="entry name" value="N_methyl_site"/>
</dbReference>
<keyword evidence="3" id="KW-0812">Transmembrane</keyword>
<evidence type="ECO:0000256" key="3">
    <source>
        <dbReference type="SAM" id="Phobius"/>
    </source>
</evidence>
<dbReference type="GO" id="GO:0015628">
    <property type="term" value="P:protein secretion by the type II secretion system"/>
    <property type="evidence" value="ECO:0007669"/>
    <property type="project" value="InterPro"/>
</dbReference>
<dbReference type="EMBL" id="QEKH01000008">
    <property type="protein sequence ID" value="PVY43492.1"/>
    <property type="molecule type" value="Genomic_DNA"/>
</dbReference>
<evidence type="ECO:0000256" key="2">
    <source>
        <dbReference type="SAM" id="MobiDB-lite"/>
    </source>
</evidence>
<dbReference type="Gene3D" id="3.30.700.10">
    <property type="entry name" value="Glycoprotein, Type 4 Pilin"/>
    <property type="match status" value="1"/>
</dbReference>
<dbReference type="Proteomes" id="UP000245959">
    <property type="component" value="Unassembled WGS sequence"/>
</dbReference>
<keyword evidence="6" id="KW-1185">Reference proteome</keyword>
<dbReference type="AlphaFoldDB" id="A0A2U1B4G1"/>
<sequence>MNPTRNETPPAGRRFTLIELLVNTTGKIYNHSTAAALRKSEGVGGEKAAGSAASLPVPGNLSISLILRKFSRLSQCSASGKSEQKREVAFPQKSGKTTSRYCGSSFPAGRPRLRPSTVPYPAPAPCRTQGARGAADTPPAYRHLRPTIARFTLIELLVVISIIAILASMLLPALQKARDKGRQASCGSNLKQIGTAAQMYATDATDYIVPALYGIRWSPVWSWYNSLGPYVGRPDLQNIGADDSAAEQYPREYTCPATPPETYRSLGWSAAGKVWSGYGINRTTDGDLGSGFKVLVAGYADVTGQQTGKMTRFRRPSGLFLFADGYWTMDRSLNQTPNTWIYNTTTLLPNPHSDGRNVTFLDGHVEYRRGYMPTFDWSNRDTQMFYLGMFY</sequence>
<name>A0A2U1B4G1_9BACT</name>
<dbReference type="NCBIfam" id="TIGR02532">
    <property type="entry name" value="IV_pilin_GFxxxE"/>
    <property type="match status" value="1"/>
</dbReference>
<dbReference type="PRINTS" id="PR00813">
    <property type="entry name" value="BCTERIALGSPG"/>
</dbReference>
<gene>
    <name evidence="5" type="ORF">C8D82_10817</name>
</gene>
<dbReference type="RefSeq" id="WP_133245084.1">
    <property type="nucleotide sequence ID" value="NZ_CALXNT010000066.1"/>
</dbReference>
<dbReference type="InterPro" id="IPR011453">
    <property type="entry name" value="DUF1559"/>
</dbReference>
<comment type="caution">
    <text evidence="5">The sequence shown here is derived from an EMBL/GenBank/DDBJ whole genome shotgun (WGS) entry which is preliminary data.</text>
</comment>
<evidence type="ECO:0000256" key="1">
    <source>
        <dbReference type="ARBA" id="ARBA00022481"/>
    </source>
</evidence>
<dbReference type="InterPro" id="IPR045584">
    <property type="entry name" value="Pilin-like"/>
</dbReference>
<dbReference type="SUPFAM" id="SSF54523">
    <property type="entry name" value="Pili subunits"/>
    <property type="match status" value="1"/>
</dbReference>